<comment type="similarity">
    <text evidence="9">Belongs to the peptidase M24A family. Methionine aminopeptidase eukaryotic type 2 subfamily.</text>
</comment>
<comment type="cofactor">
    <cofactor evidence="9">
        <name>Co(2+)</name>
        <dbReference type="ChEBI" id="CHEBI:48828"/>
    </cofactor>
    <cofactor evidence="9">
        <name>Zn(2+)</name>
        <dbReference type="ChEBI" id="CHEBI:29105"/>
    </cofactor>
    <cofactor evidence="9">
        <name>Mn(2+)</name>
        <dbReference type="ChEBI" id="CHEBI:29035"/>
    </cofactor>
    <cofactor evidence="9">
        <name>Fe(2+)</name>
        <dbReference type="ChEBI" id="CHEBI:29033"/>
    </cofactor>
    <text evidence="9">Binds 2 divalent metal cations per subunit. Has a high-affinity and a low affinity metal-binding site. The true nature of the physiological cofactor is under debate. The enzyme is active with cobalt, zinc, manganese or divalent iron ions. Most likely, methionine aminopeptidases function as mononuclear Fe(2+)-metalloproteases under physiological conditions, and the catalytically relevant metal-binding site has been assigned to the histidine-containing high-affinity site.</text>
</comment>
<dbReference type="CDD" id="cd01088">
    <property type="entry name" value="MetAP2"/>
    <property type="match status" value="1"/>
</dbReference>
<evidence type="ECO:0000256" key="4">
    <source>
        <dbReference type="ARBA" id="ARBA00022438"/>
    </source>
</evidence>
<comment type="function">
    <text evidence="9 10">Cotranslationally removes the N-terminal methionine from nascent proteins. The N-terminal methionine is often cleaved when the second residue in the primary sequence is small and uncharged (Met-Ala-, Cys, Gly, Pro, Ser, Thr, or Val).</text>
</comment>
<keyword evidence="7 9" id="KW-0479">Metal-binding</keyword>
<dbReference type="GO" id="GO:0005737">
    <property type="term" value="C:cytoplasm"/>
    <property type="evidence" value="ECO:0007669"/>
    <property type="project" value="UniProtKB-SubCell"/>
</dbReference>
<dbReference type="GO" id="GO:0004239">
    <property type="term" value="F:initiator methionyl aminopeptidase activity"/>
    <property type="evidence" value="ECO:0007669"/>
    <property type="project" value="UniProtKB-UniRule"/>
</dbReference>
<keyword evidence="5 9" id="KW-0963">Cytoplasm</keyword>
<keyword evidence="8 9" id="KW-0378">Hydrolase</keyword>
<dbReference type="SUPFAM" id="SSF46785">
    <property type="entry name" value="Winged helix' DNA-binding domain"/>
    <property type="match status" value="1"/>
</dbReference>
<dbReference type="Gene3D" id="1.10.10.10">
    <property type="entry name" value="Winged helix-like DNA-binding domain superfamily/Winged helix DNA-binding domain"/>
    <property type="match status" value="1"/>
</dbReference>
<dbReference type="InterPro" id="IPR036390">
    <property type="entry name" value="WH_DNA-bd_sf"/>
</dbReference>
<dbReference type="PRINTS" id="PR00599">
    <property type="entry name" value="MAPEPTIDASE"/>
</dbReference>
<comment type="subcellular location">
    <subcellularLocation>
        <location evidence="9">Cytoplasm</location>
    </subcellularLocation>
</comment>
<feature type="compositionally biased region" description="Basic residues" evidence="11">
    <location>
        <begin position="69"/>
        <end position="86"/>
    </location>
</feature>
<comment type="cofactor">
    <cofactor evidence="2">
        <name>Mn(2+)</name>
        <dbReference type="ChEBI" id="CHEBI:29035"/>
    </cofactor>
</comment>
<feature type="binding site" evidence="9">
    <location>
        <position position="459"/>
    </location>
    <ligand>
        <name>a divalent metal cation</name>
        <dbReference type="ChEBI" id="CHEBI:60240"/>
        <label>1</label>
    </ligand>
</feature>
<evidence type="ECO:0000256" key="5">
    <source>
        <dbReference type="ARBA" id="ARBA00022490"/>
    </source>
</evidence>
<dbReference type="PANTHER" id="PTHR45777">
    <property type="entry name" value="METHIONINE AMINOPEPTIDASE 2"/>
    <property type="match status" value="1"/>
</dbReference>
<dbReference type="InterPro" id="IPR000994">
    <property type="entry name" value="Pept_M24"/>
</dbReference>
<evidence type="ECO:0000256" key="1">
    <source>
        <dbReference type="ARBA" id="ARBA00000294"/>
    </source>
</evidence>
<keyword evidence="14" id="KW-1185">Reference proteome</keyword>
<feature type="binding site" evidence="9">
    <location>
        <position position="361"/>
    </location>
    <ligand>
        <name>a divalent metal cation</name>
        <dbReference type="ChEBI" id="CHEBI:60240"/>
        <label>2</label>
        <note>catalytic</note>
    </ligand>
</feature>
<comment type="cofactor">
    <cofactor evidence="3">
        <name>Fe(2+)</name>
        <dbReference type="ChEBI" id="CHEBI:29033"/>
    </cofactor>
</comment>
<feature type="binding site" evidence="9">
    <location>
        <position position="258"/>
    </location>
    <ligand>
        <name>a divalent metal cation</name>
        <dbReference type="ChEBI" id="CHEBI:60240"/>
        <label>2</label>
        <note>catalytic</note>
    </ligand>
</feature>
<dbReference type="EMBL" id="KZ819673">
    <property type="protein sequence ID" value="PWN25976.1"/>
    <property type="molecule type" value="Genomic_DNA"/>
</dbReference>
<evidence type="ECO:0000256" key="7">
    <source>
        <dbReference type="ARBA" id="ARBA00022723"/>
    </source>
</evidence>
<evidence type="ECO:0000256" key="11">
    <source>
        <dbReference type="SAM" id="MobiDB-lite"/>
    </source>
</evidence>
<name>A0A316UL18_9BASI</name>
<keyword evidence="4 9" id="KW-0031">Aminopeptidase</keyword>
<dbReference type="InterPro" id="IPR036005">
    <property type="entry name" value="Creatinase/aminopeptidase-like"/>
</dbReference>
<protein>
    <recommendedName>
        <fullName evidence="9">Methionine aminopeptidase 2</fullName>
        <shortName evidence="9">MAP 2</shortName>
        <shortName evidence="9">MetAP 2</shortName>
        <ecNumber evidence="9">3.4.11.18</ecNumber>
    </recommendedName>
    <alternativeName>
        <fullName evidence="9">Peptidase M</fullName>
    </alternativeName>
</protein>
<dbReference type="Gene3D" id="3.90.230.10">
    <property type="entry name" value="Creatinase/methionine aminopeptidase superfamily"/>
    <property type="match status" value="1"/>
</dbReference>
<dbReference type="STRING" id="1569628.A0A316UL18"/>
<dbReference type="NCBIfam" id="TIGR00501">
    <property type="entry name" value="met_pdase_II"/>
    <property type="match status" value="1"/>
</dbReference>
<dbReference type="InterPro" id="IPR002468">
    <property type="entry name" value="Pept_M24A_MAP2"/>
</dbReference>
<dbReference type="InterPro" id="IPR050247">
    <property type="entry name" value="Met_Aminopeptidase_Type2"/>
</dbReference>
<evidence type="ECO:0000256" key="10">
    <source>
        <dbReference type="RuleBase" id="RU003653"/>
    </source>
</evidence>
<feature type="region of interest" description="Disordered" evidence="11">
    <location>
        <begin position="27"/>
        <end position="156"/>
    </location>
</feature>
<dbReference type="GO" id="GO:0046872">
    <property type="term" value="F:metal ion binding"/>
    <property type="evidence" value="ECO:0007669"/>
    <property type="project" value="UniProtKB-UniRule"/>
</dbReference>
<sequence>MPATLGTPAPDADGKLTEKLAGASLANQDALAASKNGNGNDAAADDDDDDDAEDGEDGDAAAGGDGAAKKKKKKGKKSGAAKKKAKALKEKQANGIGLTQTSPEPTLGLSKIWPSGDYPEGENCPYDEEKFTDDTRSRRTPEELRERERLAQEGEGNSFSHIRKAAEVHRQVRKYARGAIQPGMSMTEIANLIEDKVRLLSEHDPENPFKAGMGFPTGLSLNECAAHYTPNAGDKRILQKSDVLKVDIGVQCNGRICDSAFTLNFEPTHDPLLEAVKAATAEGVKQAGIDSILGEIGASIQEVMESHEYDYNGKTHQVKCVQNLNGHNIQHYSIHGDKSVPIVAMPNLKTRMEEGEYFAIETFGSTGKGYVVDSGDCSHYARSKHVSANPTLRVASARPLLHAINKNFGTLPFCRRYLDRVGEKNYLLGLKHLVSQGIVQDYPPLSDIAGVGAYTAQFEHTILLKPTGKEIVSKGEDY</sequence>
<evidence type="ECO:0000259" key="12">
    <source>
        <dbReference type="Pfam" id="PF00557"/>
    </source>
</evidence>
<dbReference type="GeneID" id="37026354"/>
<evidence type="ECO:0000256" key="6">
    <source>
        <dbReference type="ARBA" id="ARBA00022670"/>
    </source>
</evidence>
<comment type="catalytic activity">
    <reaction evidence="1 9 10">
        <text>Release of N-terminal amino acids, preferentially methionine, from peptides and arylamides.</text>
        <dbReference type="EC" id="3.4.11.18"/>
    </reaction>
</comment>
<feature type="binding site" evidence="9">
    <location>
        <position position="459"/>
    </location>
    <ligand>
        <name>a divalent metal cation</name>
        <dbReference type="ChEBI" id="CHEBI:60240"/>
        <label>2</label>
        <note>catalytic</note>
    </ligand>
</feature>
<evidence type="ECO:0000256" key="9">
    <source>
        <dbReference type="HAMAP-Rule" id="MF_03175"/>
    </source>
</evidence>
<accession>A0A316UL18</accession>
<dbReference type="EC" id="3.4.11.18" evidence="9"/>
<dbReference type="GO" id="GO:0006508">
    <property type="term" value="P:proteolysis"/>
    <property type="evidence" value="ECO:0007669"/>
    <property type="project" value="UniProtKB-KW"/>
</dbReference>
<evidence type="ECO:0000256" key="8">
    <source>
        <dbReference type="ARBA" id="ARBA00022801"/>
    </source>
</evidence>
<dbReference type="RefSeq" id="XP_025360588.1">
    <property type="nucleotide sequence ID" value="XM_025504531.1"/>
</dbReference>
<dbReference type="AlphaFoldDB" id="A0A316UL18"/>
<dbReference type="SUPFAM" id="SSF55920">
    <property type="entry name" value="Creatinase/aminopeptidase"/>
    <property type="match status" value="1"/>
</dbReference>
<feature type="compositionally biased region" description="Acidic residues" evidence="11">
    <location>
        <begin position="43"/>
        <end position="59"/>
    </location>
</feature>
<evidence type="ECO:0000313" key="13">
    <source>
        <dbReference type="EMBL" id="PWN25976.1"/>
    </source>
</evidence>
<proteinExistence type="inferred from homology"/>
<dbReference type="Proteomes" id="UP000245884">
    <property type="component" value="Unassembled WGS sequence"/>
</dbReference>
<dbReference type="OrthoDB" id="7848262at2759"/>
<reference evidence="13 14" key="1">
    <citation type="journal article" date="2018" name="Mol. Biol. Evol.">
        <title>Broad Genomic Sampling Reveals a Smut Pathogenic Ancestry of the Fungal Clade Ustilaginomycotina.</title>
        <authorList>
            <person name="Kijpornyongpan T."/>
            <person name="Mondo S.J."/>
            <person name="Barry K."/>
            <person name="Sandor L."/>
            <person name="Lee J."/>
            <person name="Lipzen A."/>
            <person name="Pangilinan J."/>
            <person name="LaButti K."/>
            <person name="Hainaut M."/>
            <person name="Henrissat B."/>
            <person name="Grigoriev I.V."/>
            <person name="Spatafora J.W."/>
            <person name="Aime M.C."/>
        </authorList>
    </citation>
    <scope>NUCLEOTIDE SEQUENCE [LARGE SCALE GENOMIC DNA]</scope>
    <source>
        <strain evidence="13 14">MCA 5214</strain>
    </source>
</reference>
<dbReference type="InterPro" id="IPR036388">
    <property type="entry name" value="WH-like_DNA-bd_sf"/>
</dbReference>
<evidence type="ECO:0000313" key="14">
    <source>
        <dbReference type="Proteomes" id="UP000245884"/>
    </source>
</evidence>
<dbReference type="Pfam" id="PF00557">
    <property type="entry name" value="Peptidase_M24"/>
    <property type="match status" value="1"/>
</dbReference>
<evidence type="ECO:0000256" key="3">
    <source>
        <dbReference type="ARBA" id="ARBA00001954"/>
    </source>
</evidence>
<feature type="domain" description="Peptidase M24" evidence="12">
    <location>
        <begin position="161"/>
        <end position="369"/>
    </location>
</feature>
<organism evidence="13 14">
    <name type="scientific">Jaminaea rosea</name>
    <dbReference type="NCBI Taxonomy" id="1569628"/>
    <lineage>
        <taxon>Eukaryota</taxon>
        <taxon>Fungi</taxon>
        <taxon>Dikarya</taxon>
        <taxon>Basidiomycota</taxon>
        <taxon>Ustilaginomycotina</taxon>
        <taxon>Exobasidiomycetes</taxon>
        <taxon>Microstromatales</taxon>
        <taxon>Microstromatales incertae sedis</taxon>
        <taxon>Jaminaea</taxon>
    </lineage>
</organism>
<dbReference type="PANTHER" id="PTHR45777:SF2">
    <property type="entry name" value="METHIONINE AMINOPEPTIDASE 2"/>
    <property type="match status" value="1"/>
</dbReference>
<gene>
    <name evidence="13" type="ORF">BDZ90DRAFT_222500</name>
</gene>
<feature type="compositionally biased region" description="Low complexity" evidence="11">
    <location>
        <begin position="32"/>
        <end position="42"/>
    </location>
</feature>
<feature type="binding site" evidence="9">
    <location>
        <position position="227"/>
    </location>
    <ligand>
        <name>substrate</name>
    </ligand>
</feature>
<evidence type="ECO:0000256" key="2">
    <source>
        <dbReference type="ARBA" id="ARBA00001936"/>
    </source>
</evidence>
<feature type="binding site" evidence="9">
    <location>
        <position position="247"/>
    </location>
    <ligand>
        <name>a divalent metal cation</name>
        <dbReference type="ChEBI" id="CHEBI:60240"/>
        <label>1</label>
    </ligand>
</feature>
<feature type="compositionally biased region" description="Basic and acidic residues" evidence="11">
    <location>
        <begin position="127"/>
        <end position="152"/>
    </location>
</feature>
<feature type="binding site" evidence="9">
    <location>
        <position position="258"/>
    </location>
    <ligand>
        <name>a divalent metal cation</name>
        <dbReference type="ChEBI" id="CHEBI:60240"/>
        <label>1</label>
    </ligand>
</feature>
<feature type="binding site" evidence="9">
    <location>
        <position position="335"/>
    </location>
    <ligand>
        <name>substrate</name>
    </ligand>
</feature>
<dbReference type="HAMAP" id="MF_03175">
    <property type="entry name" value="MetAP_2_euk"/>
    <property type="match status" value="1"/>
</dbReference>
<dbReference type="InterPro" id="IPR001714">
    <property type="entry name" value="Pept_M24_MAP"/>
</dbReference>
<dbReference type="GO" id="GO:0070006">
    <property type="term" value="F:metalloaminopeptidase activity"/>
    <property type="evidence" value="ECO:0007669"/>
    <property type="project" value="UniProtKB-UniRule"/>
</dbReference>
<keyword evidence="6 9" id="KW-0645">Protease</keyword>
<feature type="binding site" evidence="9">
    <location>
        <position position="327"/>
    </location>
    <ligand>
        <name>a divalent metal cation</name>
        <dbReference type="ChEBI" id="CHEBI:60240"/>
        <label>2</label>
        <note>catalytic</note>
    </ligand>
</feature>